<feature type="region of interest" description="Disordered" evidence="1">
    <location>
        <begin position="296"/>
        <end position="329"/>
    </location>
</feature>
<sequence>MTQQPGLFTVTLDTTVHHIDVTRIQRPTSGRLLPGVRTLGQVLSPVSLRPSTAPDYDFEVVYGEARVNSAYEYGLSTVPAYLLAPHPQCPQDDATREAALQVMENSRSANYVVEARAVGRLLASGYDVATIEDQLGMDSEAVKLRARLWTLGEPVLTVTGAGGTVPVSVALRIANLPQDLRDAACQQVVELHQAGQLARAQDPATFRKKDFMYSSKRLQRLTAKRAEKSQAALDTVFGSAAPLLVDTSALDQLEQQVRTLASLRGVTVGDLIARLQAGEAAPAPAPAALPVTPLPATPVPVPPPAPPAVTRHQLSGTTRPRHPLQGGRA</sequence>
<dbReference type="SUPFAM" id="SSF109709">
    <property type="entry name" value="KorB DNA-binding domain-like"/>
    <property type="match status" value="1"/>
</dbReference>
<gene>
    <name evidence="2" type="ORF">ACFO0P_15795</name>
</gene>
<evidence type="ECO:0000313" key="2">
    <source>
        <dbReference type="EMBL" id="MFC4455241.1"/>
    </source>
</evidence>
<evidence type="ECO:0000313" key="3">
    <source>
        <dbReference type="Proteomes" id="UP001595939"/>
    </source>
</evidence>
<evidence type="ECO:0000256" key="1">
    <source>
        <dbReference type="SAM" id="MobiDB-lite"/>
    </source>
</evidence>
<evidence type="ECO:0008006" key="4">
    <source>
        <dbReference type="Google" id="ProtNLM"/>
    </source>
</evidence>
<proteinExistence type="predicted"/>
<dbReference type="PANTHER" id="PTHR33375">
    <property type="entry name" value="CHROMOSOME-PARTITIONING PROTEIN PARB-RELATED"/>
    <property type="match status" value="1"/>
</dbReference>
<dbReference type="PANTHER" id="PTHR33375:SF1">
    <property type="entry name" value="CHROMOSOME-PARTITIONING PROTEIN PARB-RELATED"/>
    <property type="match status" value="1"/>
</dbReference>
<accession>A0ABV8YBS8</accession>
<name>A0ABV8YBS8_9DEIO</name>
<dbReference type="EMBL" id="JBHSEG010000008">
    <property type="protein sequence ID" value="MFC4455241.1"/>
    <property type="molecule type" value="Genomic_DNA"/>
</dbReference>
<organism evidence="2 3">
    <name type="scientific">Deinococcus sonorensis</name>
    <dbReference type="NCBI Taxonomy" id="309891"/>
    <lineage>
        <taxon>Bacteria</taxon>
        <taxon>Thermotogati</taxon>
        <taxon>Deinococcota</taxon>
        <taxon>Deinococci</taxon>
        <taxon>Deinococcales</taxon>
        <taxon>Deinococcaceae</taxon>
        <taxon>Deinococcus</taxon>
    </lineage>
</organism>
<feature type="compositionally biased region" description="Pro residues" evidence="1">
    <location>
        <begin position="296"/>
        <end position="307"/>
    </location>
</feature>
<protein>
    <recommendedName>
        <fullName evidence="4">ParB/Sulfiredoxin domain-containing protein</fullName>
    </recommendedName>
</protein>
<dbReference type="RefSeq" id="WP_380129955.1">
    <property type="nucleotide sequence ID" value="NZ_JBHSEG010000008.1"/>
</dbReference>
<comment type="caution">
    <text evidence="2">The sequence shown here is derived from an EMBL/GenBank/DDBJ whole genome shotgun (WGS) entry which is preliminary data.</text>
</comment>
<dbReference type="Gene3D" id="1.10.10.2830">
    <property type="match status" value="1"/>
</dbReference>
<dbReference type="Proteomes" id="UP001595939">
    <property type="component" value="Unassembled WGS sequence"/>
</dbReference>
<reference evidence="3" key="1">
    <citation type="journal article" date="2019" name="Int. J. Syst. Evol. Microbiol.">
        <title>The Global Catalogue of Microorganisms (GCM) 10K type strain sequencing project: providing services to taxonomists for standard genome sequencing and annotation.</title>
        <authorList>
            <consortium name="The Broad Institute Genomics Platform"/>
            <consortium name="The Broad Institute Genome Sequencing Center for Infectious Disease"/>
            <person name="Wu L."/>
            <person name="Ma J."/>
        </authorList>
    </citation>
    <scope>NUCLEOTIDE SEQUENCE [LARGE SCALE GENOMIC DNA]</scope>
    <source>
        <strain evidence="3">CCUG 39970</strain>
    </source>
</reference>
<dbReference type="InterPro" id="IPR050336">
    <property type="entry name" value="Chromosome_partition/occlusion"/>
</dbReference>
<keyword evidence="3" id="KW-1185">Reference proteome</keyword>
<dbReference type="SUPFAM" id="SSF110849">
    <property type="entry name" value="ParB/Sulfiredoxin"/>
    <property type="match status" value="1"/>
</dbReference>
<dbReference type="InterPro" id="IPR036086">
    <property type="entry name" value="ParB/Sulfiredoxin_sf"/>
</dbReference>